<evidence type="ECO:0000256" key="1">
    <source>
        <dbReference type="SAM" id="Phobius"/>
    </source>
</evidence>
<protein>
    <submittedName>
        <fullName evidence="2">Uncharacterized protein</fullName>
    </submittedName>
</protein>
<evidence type="ECO:0000313" key="3">
    <source>
        <dbReference type="Proteomes" id="UP001642487"/>
    </source>
</evidence>
<proteinExistence type="predicted"/>
<accession>A0ABP0Y2G0</accession>
<evidence type="ECO:0000313" key="2">
    <source>
        <dbReference type="EMBL" id="CAK9313148.1"/>
    </source>
</evidence>
<sequence length="100" mass="11846">MFPSGFKHDRKWYHPYQNHSQTRLKSLGIFSSIPYNLVLKFSCSNRQMARRFLDSLSIILYLYNTPTKKKKKKGSTMALVPVFFPFYIWTLVTVCTEKKT</sequence>
<dbReference type="EMBL" id="OZ021745">
    <property type="protein sequence ID" value="CAK9313148.1"/>
    <property type="molecule type" value="Genomic_DNA"/>
</dbReference>
<keyword evidence="1" id="KW-0812">Transmembrane</keyword>
<keyword evidence="1" id="KW-0472">Membrane</keyword>
<feature type="transmembrane region" description="Helical" evidence="1">
    <location>
        <begin position="76"/>
        <end position="94"/>
    </location>
</feature>
<keyword evidence="1" id="KW-1133">Transmembrane helix</keyword>
<name>A0ABP0Y2G0_9ROSI</name>
<keyword evidence="3" id="KW-1185">Reference proteome</keyword>
<gene>
    <name evidence="2" type="ORF">CITCOLO1_LOCUS4859</name>
</gene>
<reference evidence="2 3" key="1">
    <citation type="submission" date="2024-03" db="EMBL/GenBank/DDBJ databases">
        <authorList>
            <person name="Gkanogiannis A."/>
            <person name="Becerra Lopez-Lavalle L."/>
        </authorList>
    </citation>
    <scope>NUCLEOTIDE SEQUENCE [LARGE SCALE GENOMIC DNA]</scope>
</reference>
<dbReference type="Proteomes" id="UP001642487">
    <property type="component" value="Chromosome 11"/>
</dbReference>
<organism evidence="2 3">
    <name type="scientific">Citrullus colocynthis</name>
    <name type="common">colocynth</name>
    <dbReference type="NCBI Taxonomy" id="252529"/>
    <lineage>
        <taxon>Eukaryota</taxon>
        <taxon>Viridiplantae</taxon>
        <taxon>Streptophyta</taxon>
        <taxon>Embryophyta</taxon>
        <taxon>Tracheophyta</taxon>
        <taxon>Spermatophyta</taxon>
        <taxon>Magnoliopsida</taxon>
        <taxon>eudicotyledons</taxon>
        <taxon>Gunneridae</taxon>
        <taxon>Pentapetalae</taxon>
        <taxon>rosids</taxon>
        <taxon>fabids</taxon>
        <taxon>Cucurbitales</taxon>
        <taxon>Cucurbitaceae</taxon>
        <taxon>Benincaseae</taxon>
        <taxon>Citrullus</taxon>
    </lineage>
</organism>